<dbReference type="AlphaFoldDB" id="X1HIJ1"/>
<evidence type="ECO:0000313" key="1">
    <source>
        <dbReference type="EMBL" id="GAH45118.1"/>
    </source>
</evidence>
<accession>X1HIJ1</accession>
<organism evidence="1">
    <name type="scientific">marine sediment metagenome</name>
    <dbReference type="NCBI Taxonomy" id="412755"/>
    <lineage>
        <taxon>unclassified sequences</taxon>
        <taxon>metagenomes</taxon>
        <taxon>ecological metagenomes</taxon>
    </lineage>
</organism>
<sequence length="107" mass="12145">MGKVDTVVRFSPLQIPRILRAHWNADPKEPVHFIGEPSTVKSAGVFQESCAIAKDVGREFLDWNKTNMVGKKCVLAEPEKFFVFADLRASETDIGELRLQDMKREEP</sequence>
<proteinExistence type="predicted"/>
<dbReference type="EMBL" id="BARU01010112">
    <property type="protein sequence ID" value="GAH45118.1"/>
    <property type="molecule type" value="Genomic_DNA"/>
</dbReference>
<comment type="caution">
    <text evidence="1">The sequence shown here is derived from an EMBL/GenBank/DDBJ whole genome shotgun (WGS) entry which is preliminary data.</text>
</comment>
<name>X1HIJ1_9ZZZZ</name>
<gene>
    <name evidence="1" type="ORF">S03H2_19369</name>
</gene>
<reference evidence="1" key="1">
    <citation type="journal article" date="2014" name="Front. Microbiol.">
        <title>High frequency of phylogenetically diverse reductive dehalogenase-homologous genes in deep subseafloor sedimentary metagenomes.</title>
        <authorList>
            <person name="Kawai M."/>
            <person name="Futagami T."/>
            <person name="Toyoda A."/>
            <person name="Takaki Y."/>
            <person name="Nishi S."/>
            <person name="Hori S."/>
            <person name="Arai W."/>
            <person name="Tsubouchi T."/>
            <person name="Morono Y."/>
            <person name="Uchiyama I."/>
            <person name="Ito T."/>
            <person name="Fujiyama A."/>
            <person name="Inagaki F."/>
            <person name="Takami H."/>
        </authorList>
    </citation>
    <scope>NUCLEOTIDE SEQUENCE</scope>
    <source>
        <strain evidence="1">Expedition CK06-06</strain>
    </source>
</reference>
<feature type="non-terminal residue" evidence="1">
    <location>
        <position position="107"/>
    </location>
</feature>
<protein>
    <submittedName>
        <fullName evidence="1">Uncharacterized protein</fullName>
    </submittedName>
</protein>